<evidence type="ECO:0000313" key="2">
    <source>
        <dbReference type="EMBL" id="SVB95301.1"/>
    </source>
</evidence>
<gene>
    <name evidence="2" type="ORF">METZ01_LOCUS248155</name>
</gene>
<dbReference type="GO" id="GO:0003677">
    <property type="term" value="F:DNA binding"/>
    <property type="evidence" value="ECO:0007669"/>
    <property type="project" value="InterPro"/>
</dbReference>
<dbReference type="NCBIfam" id="TIGR01764">
    <property type="entry name" value="excise"/>
    <property type="match status" value="1"/>
</dbReference>
<dbReference type="EMBL" id="UINC01065532">
    <property type="protein sequence ID" value="SVB95301.1"/>
    <property type="molecule type" value="Genomic_DNA"/>
</dbReference>
<dbReference type="InterPro" id="IPR010093">
    <property type="entry name" value="SinI_DNA-bd"/>
</dbReference>
<sequence length="68" mass="7442">MSTYLSPTAYGGQERLLLSVVDAAQILSLSRSKVYELLAAGAIRSVRIGRSRRIPRSALDDYVADLTE</sequence>
<dbReference type="AlphaFoldDB" id="A0A382I9B8"/>
<protein>
    <recommendedName>
        <fullName evidence="1">Helix-turn-helix domain-containing protein</fullName>
    </recommendedName>
</protein>
<dbReference type="Pfam" id="PF12728">
    <property type="entry name" value="HTH_17"/>
    <property type="match status" value="1"/>
</dbReference>
<name>A0A382I9B8_9ZZZZ</name>
<accession>A0A382I9B8</accession>
<dbReference type="InterPro" id="IPR041657">
    <property type="entry name" value="HTH_17"/>
</dbReference>
<reference evidence="2" key="1">
    <citation type="submission" date="2018-05" db="EMBL/GenBank/DDBJ databases">
        <authorList>
            <person name="Lanie J.A."/>
            <person name="Ng W.-L."/>
            <person name="Kazmierczak K.M."/>
            <person name="Andrzejewski T.M."/>
            <person name="Davidsen T.M."/>
            <person name="Wayne K.J."/>
            <person name="Tettelin H."/>
            <person name="Glass J.I."/>
            <person name="Rusch D."/>
            <person name="Podicherti R."/>
            <person name="Tsui H.-C.T."/>
            <person name="Winkler M.E."/>
        </authorList>
    </citation>
    <scope>NUCLEOTIDE SEQUENCE</scope>
</reference>
<feature type="domain" description="Helix-turn-helix" evidence="1">
    <location>
        <begin position="17"/>
        <end position="64"/>
    </location>
</feature>
<evidence type="ECO:0000259" key="1">
    <source>
        <dbReference type="Pfam" id="PF12728"/>
    </source>
</evidence>
<organism evidence="2">
    <name type="scientific">marine metagenome</name>
    <dbReference type="NCBI Taxonomy" id="408172"/>
    <lineage>
        <taxon>unclassified sequences</taxon>
        <taxon>metagenomes</taxon>
        <taxon>ecological metagenomes</taxon>
    </lineage>
</organism>
<proteinExistence type="predicted"/>